<proteinExistence type="predicted"/>
<organism evidence="1 2">
    <name type="scientific">Rhodanobacter ginsengisoli</name>
    <dbReference type="NCBI Taxonomy" id="418646"/>
    <lineage>
        <taxon>Bacteria</taxon>
        <taxon>Pseudomonadati</taxon>
        <taxon>Pseudomonadota</taxon>
        <taxon>Gammaproteobacteria</taxon>
        <taxon>Lysobacterales</taxon>
        <taxon>Rhodanobacteraceae</taxon>
        <taxon>Rhodanobacter</taxon>
    </lineage>
</organism>
<dbReference type="RefSeq" id="WP_377319975.1">
    <property type="nucleotide sequence ID" value="NZ_JBHSNF010000002.1"/>
</dbReference>
<gene>
    <name evidence="1" type="ORF">ACFPPA_11560</name>
</gene>
<name>A0ABW0QQ41_9GAMM</name>
<keyword evidence="2" id="KW-1185">Reference proteome</keyword>
<reference evidence="2" key="1">
    <citation type="journal article" date="2019" name="Int. J. Syst. Evol. Microbiol.">
        <title>The Global Catalogue of Microorganisms (GCM) 10K type strain sequencing project: providing services to taxonomists for standard genome sequencing and annotation.</title>
        <authorList>
            <consortium name="The Broad Institute Genomics Platform"/>
            <consortium name="The Broad Institute Genome Sequencing Center for Infectious Disease"/>
            <person name="Wu L."/>
            <person name="Ma J."/>
        </authorList>
    </citation>
    <scope>NUCLEOTIDE SEQUENCE [LARGE SCALE GENOMIC DNA]</scope>
    <source>
        <strain evidence="2">CGMCC 1.16619</strain>
    </source>
</reference>
<protein>
    <submittedName>
        <fullName evidence="1">Uncharacterized protein</fullName>
    </submittedName>
</protein>
<evidence type="ECO:0000313" key="1">
    <source>
        <dbReference type="EMBL" id="MFC5526369.1"/>
    </source>
</evidence>
<evidence type="ECO:0000313" key="2">
    <source>
        <dbReference type="Proteomes" id="UP001596114"/>
    </source>
</evidence>
<comment type="caution">
    <text evidence="1">The sequence shown here is derived from an EMBL/GenBank/DDBJ whole genome shotgun (WGS) entry which is preliminary data.</text>
</comment>
<accession>A0ABW0QQ41</accession>
<dbReference type="EMBL" id="JBHSNF010000002">
    <property type="protein sequence ID" value="MFC5526369.1"/>
    <property type="molecule type" value="Genomic_DNA"/>
</dbReference>
<dbReference type="Proteomes" id="UP001596114">
    <property type="component" value="Unassembled WGS sequence"/>
</dbReference>
<sequence>MDGIFSIPAAGLALPAGWFMSGIDPERMPGMPVRELTGVIGAADGFLPTLSCL</sequence>